<name>A0A9W4TZY3_9ASCO</name>
<dbReference type="GO" id="GO:0005351">
    <property type="term" value="F:carbohydrate:proton symporter activity"/>
    <property type="evidence" value="ECO:0007669"/>
    <property type="project" value="TreeGrafter"/>
</dbReference>
<feature type="transmembrane region" description="Helical" evidence="7">
    <location>
        <begin position="205"/>
        <end position="224"/>
    </location>
</feature>
<comment type="caution">
    <text evidence="9">The sequence shown here is derived from an EMBL/GenBank/DDBJ whole genome shotgun (WGS) entry which is preliminary data.</text>
</comment>
<dbReference type="InterPro" id="IPR050360">
    <property type="entry name" value="MFS_Sugar_Transporters"/>
</dbReference>
<keyword evidence="3" id="KW-0813">Transport</keyword>
<sequence>MKSNFKWHIDTSSYPKEIFNRKLYLSIFIFGILGAARGYDEGNISGNIVLPSFKDRFGLNDSGKSQNSIANLQSNITSMVQLGSIGGALLAVKTVDFFGRVRALQIVCILWIIGAIIQITATSVGQLYAGRIIEGLAIGQTTSIGPIYIAECAVSVHRGIFGSIFAGNVYLGVMIRGYFANYGCSLHVPAYKGQSINDNQWRYTLTPKIILGGLIFIGSIFLTIESPRWLLSKGKSESALENLSKLRQLPKDHPYIVAEISDINEQIMTEKEAKEGSSMIGCIQEVFRKKSITYRFFVIAICAQLIAQWSGANAVTIYASELFSLAGIKGDSNQLKMSAVLGVVKFVAAYISSFFIIDLFGRKKALYSGVSLQMLSILYFAIFLTIVPQAANSDAKLSPSEHQASKAALAAIFLSGAGWTMGFNIIQYLIGAEIFPLNIRSFAQSTVMVIHFANQYGVMFIGLIWAFFLPELKGRSLESIEEVFTLQWYNLRRCNELVPDHSQVHRIKLTNSRGNTDYNNIQYENKESTAMNENLFSSDNSMEEDKSSKLDV</sequence>
<dbReference type="PRINTS" id="PR00171">
    <property type="entry name" value="SUGRTRNSPORT"/>
</dbReference>
<evidence type="ECO:0000259" key="8">
    <source>
        <dbReference type="PROSITE" id="PS50850"/>
    </source>
</evidence>
<feature type="transmembrane region" description="Helical" evidence="7">
    <location>
        <begin position="407"/>
        <end position="430"/>
    </location>
</feature>
<comment type="similarity">
    <text evidence="2">Belongs to the major facilitator superfamily. Sugar transporter (TC 2.A.1.1) family.</text>
</comment>
<evidence type="ECO:0000256" key="7">
    <source>
        <dbReference type="SAM" id="Phobius"/>
    </source>
</evidence>
<feature type="transmembrane region" description="Helical" evidence="7">
    <location>
        <begin position="103"/>
        <end position="121"/>
    </location>
</feature>
<evidence type="ECO:0000256" key="1">
    <source>
        <dbReference type="ARBA" id="ARBA00004141"/>
    </source>
</evidence>
<dbReference type="PROSITE" id="PS00217">
    <property type="entry name" value="SUGAR_TRANSPORT_2"/>
    <property type="match status" value="1"/>
</dbReference>
<dbReference type="Pfam" id="PF00083">
    <property type="entry name" value="Sugar_tr"/>
    <property type="match status" value="1"/>
</dbReference>
<gene>
    <name evidence="9" type="ORF">CANVERA_P3946</name>
</gene>
<dbReference type="InterPro" id="IPR003663">
    <property type="entry name" value="Sugar/inositol_transpt"/>
</dbReference>
<evidence type="ECO:0000313" key="9">
    <source>
        <dbReference type="EMBL" id="CAI5759433.1"/>
    </source>
</evidence>
<keyword evidence="5 7" id="KW-1133">Transmembrane helix</keyword>
<reference evidence="9" key="1">
    <citation type="submission" date="2022-12" db="EMBL/GenBank/DDBJ databases">
        <authorList>
            <person name="Brejova B."/>
        </authorList>
    </citation>
    <scope>NUCLEOTIDE SEQUENCE</scope>
</reference>
<dbReference type="InterPro" id="IPR005829">
    <property type="entry name" value="Sugar_transporter_CS"/>
</dbReference>
<feature type="transmembrane region" description="Helical" evidence="7">
    <location>
        <begin position="339"/>
        <end position="359"/>
    </location>
</feature>
<dbReference type="GO" id="GO:0016020">
    <property type="term" value="C:membrane"/>
    <property type="evidence" value="ECO:0007669"/>
    <property type="project" value="UniProtKB-SubCell"/>
</dbReference>
<feature type="transmembrane region" description="Helical" evidence="7">
    <location>
        <begin position="366"/>
        <end position="387"/>
    </location>
</feature>
<feature type="transmembrane region" description="Helical" evidence="7">
    <location>
        <begin position="442"/>
        <end position="468"/>
    </location>
</feature>
<protein>
    <recommendedName>
        <fullName evidence="8">Major facilitator superfamily (MFS) profile domain-containing protein</fullName>
    </recommendedName>
</protein>
<evidence type="ECO:0000313" key="10">
    <source>
        <dbReference type="Proteomes" id="UP001152885"/>
    </source>
</evidence>
<dbReference type="InterPro" id="IPR020846">
    <property type="entry name" value="MFS_dom"/>
</dbReference>
<dbReference type="PROSITE" id="PS00216">
    <property type="entry name" value="SUGAR_TRANSPORT_1"/>
    <property type="match status" value="1"/>
</dbReference>
<dbReference type="EMBL" id="CANTUO010000004">
    <property type="protein sequence ID" value="CAI5759433.1"/>
    <property type="molecule type" value="Genomic_DNA"/>
</dbReference>
<dbReference type="AlphaFoldDB" id="A0A9W4TZY3"/>
<dbReference type="InterPro" id="IPR005828">
    <property type="entry name" value="MFS_sugar_transport-like"/>
</dbReference>
<evidence type="ECO:0000256" key="3">
    <source>
        <dbReference type="ARBA" id="ARBA00022448"/>
    </source>
</evidence>
<dbReference type="Gene3D" id="1.20.1250.20">
    <property type="entry name" value="MFS general substrate transporter like domains"/>
    <property type="match status" value="1"/>
</dbReference>
<evidence type="ECO:0000256" key="5">
    <source>
        <dbReference type="ARBA" id="ARBA00022989"/>
    </source>
</evidence>
<dbReference type="PANTHER" id="PTHR48022">
    <property type="entry name" value="PLASTIDIC GLUCOSE TRANSPORTER 4"/>
    <property type="match status" value="1"/>
</dbReference>
<keyword evidence="6 7" id="KW-0472">Membrane</keyword>
<evidence type="ECO:0000256" key="2">
    <source>
        <dbReference type="ARBA" id="ARBA00010992"/>
    </source>
</evidence>
<feature type="domain" description="Major facilitator superfamily (MFS) profile" evidence="8">
    <location>
        <begin position="26"/>
        <end position="552"/>
    </location>
</feature>
<dbReference type="PANTHER" id="PTHR48022:SF8">
    <property type="entry name" value="MAJOR FACILITATOR SUPERFAMILY (MFS) PROFILE DOMAIN-CONTAINING PROTEIN-RELATED"/>
    <property type="match status" value="1"/>
</dbReference>
<feature type="transmembrane region" description="Helical" evidence="7">
    <location>
        <begin position="296"/>
        <end position="319"/>
    </location>
</feature>
<keyword evidence="4 7" id="KW-0812">Transmembrane</keyword>
<proteinExistence type="inferred from homology"/>
<accession>A0A9W4TZY3</accession>
<dbReference type="PROSITE" id="PS50850">
    <property type="entry name" value="MFS"/>
    <property type="match status" value="1"/>
</dbReference>
<dbReference type="OrthoDB" id="508119at2759"/>
<dbReference type="InterPro" id="IPR036259">
    <property type="entry name" value="MFS_trans_sf"/>
</dbReference>
<evidence type="ECO:0000256" key="4">
    <source>
        <dbReference type="ARBA" id="ARBA00022692"/>
    </source>
</evidence>
<dbReference type="Proteomes" id="UP001152885">
    <property type="component" value="Unassembled WGS sequence"/>
</dbReference>
<evidence type="ECO:0000256" key="6">
    <source>
        <dbReference type="ARBA" id="ARBA00023136"/>
    </source>
</evidence>
<organism evidence="9 10">
    <name type="scientific">Candida verbasci</name>
    <dbReference type="NCBI Taxonomy" id="1227364"/>
    <lineage>
        <taxon>Eukaryota</taxon>
        <taxon>Fungi</taxon>
        <taxon>Dikarya</taxon>
        <taxon>Ascomycota</taxon>
        <taxon>Saccharomycotina</taxon>
        <taxon>Pichiomycetes</taxon>
        <taxon>Debaryomycetaceae</taxon>
        <taxon>Candida/Lodderomyces clade</taxon>
        <taxon>Candida</taxon>
    </lineage>
</organism>
<comment type="subcellular location">
    <subcellularLocation>
        <location evidence="1">Membrane</location>
        <topology evidence="1">Multi-pass membrane protein</topology>
    </subcellularLocation>
</comment>
<dbReference type="SUPFAM" id="SSF103473">
    <property type="entry name" value="MFS general substrate transporter"/>
    <property type="match status" value="1"/>
</dbReference>
<keyword evidence="10" id="KW-1185">Reference proteome</keyword>